<organism evidence="2">
    <name type="scientific">Rhizophora mucronata</name>
    <name type="common">Asiatic mangrove</name>
    <dbReference type="NCBI Taxonomy" id="61149"/>
    <lineage>
        <taxon>Eukaryota</taxon>
        <taxon>Viridiplantae</taxon>
        <taxon>Streptophyta</taxon>
        <taxon>Embryophyta</taxon>
        <taxon>Tracheophyta</taxon>
        <taxon>Spermatophyta</taxon>
        <taxon>Magnoliopsida</taxon>
        <taxon>eudicotyledons</taxon>
        <taxon>Gunneridae</taxon>
        <taxon>Pentapetalae</taxon>
        <taxon>rosids</taxon>
        <taxon>fabids</taxon>
        <taxon>Malpighiales</taxon>
        <taxon>Rhizophoraceae</taxon>
        <taxon>Rhizophora</taxon>
    </lineage>
</organism>
<evidence type="ECO:0000256" key="1">
    <source>
        <dbReference type="SAM" id="MobiDB-lite"/>
    </source>
</evidence>
<evidence type="ECO:0000313" key="2">
    <source>
        <dbReference type="EMBL" id="MBX71519.1"/>
    </source>
</evidence>
<name>A0A2P2QWY7_RHIMU</name>
<feature type="region of interest" description="Disordered" evidence="1">
    <location>
        <begin position="1"/>
        <end position="21"/>
    </location>
</feature>
<dbReference type="EMBL" id="GGEC01091035">
    <property type="protein sequence ID" value="MBX71519.1"/>
    <property type="molecule type" value="Transcribed_RNA"/>
</dbReference>
<sequence length="21" mass="2561">MQTSVPLKKEKQEQKRELRGF</sequence>
<feature type="compositionally biased region" description="Basic and acidic residues" evidence="1">
    <location>
        <begin position="7"/>
        <end position="21"/>
    </location>
</feature>
<proteinExistence type="predicted"/>
<accession>A0A2P2QWY7</accession>
<reference evidence="2" key="1">
    <citation type="submission" date="2018-02" db="EMBL/GenBank/DDBJ databases">
        <title>Rhizophora mucronata_Transcriptome.</title>
        <authorList>
            <person name="Meera S.P."/>
            <person name="Sreeshan A."/>
            <person name="Augustine A."/>
        </authorList>
    </citation>
    <scope>NUCLEOTIDE SEQUENCE</scope>
    <source>
        <tissue evidence="2">Leaf</tissue>
    </source>
</reference>
<dbReference type="AlphaFoldDB" id="A0A2P2QWY7"/>
<protein>
    <submittedName>
        <fullName evidence="2">Uncharacterized protein</fullName>
    </submittedName>
</protein>